<dbReference type="SMART" id="SM00283">
    <property type="entry name" value="MA"/>
    <property type="match status" value="1"/>
</dbReference>
<comment type="caution">
    <text evidence="10">The sequence shown here is derived from an EMBL/GenBank/DDBJ whole genome shotgun (WGS) entry which is preliminary data.</text>
</comment>
<keyword evidence="7" id="KW-1133">Transmembrane helix</keyword>
<evidence type="ECO:0000256" key="2">
    <source>
        <dbReference type="ARBA" id="ARBA00022475"/>
    </source>
</evidence>
<dbReference type="Proteomes" id="UP001597497">
    <property type="component" value="Unassembled WGS sequence"/>
</dbReference>
<dbReference type="CDD" id="cd06225">
    <property type="entry name" value="HAMP"/>
    <property type="match status" value="1"/>
</dbReference>
<keyword evidence="4 6" id="KW-0807">Transducer</keyword>
<dbReference type="Gene3D" id="1.10.287.950">
    <property type="entry name" value="Methyl-accepting chemotaxis protein"/>
    <property type="match status" value="1"/>
</dbReference>
<organism evidence="10 11">
    <name type="scientific">Marinicrinis sediminis</name>
    <dbReference type="NCBI Taxonomy" id="1652465"/>
    <lineage>
        <taxon>Bacteria</taxon>
        <taxon>Bacillati</taxon>
        <taxon>Bacillota</taxon>
        <taxon>Bacilli</taxon>
        <taxon>Bacillales</taxon>
        <taxon>Paenibacillaceae</taxon>
    </lineage>
</organism>
<feature type="domain" description="Methyl-accepting transducer" evidence="8">
    <location>
        <begin position="133"/>
        <end position="383"/>
    </location>
</feature>
<evidence type="ECO:0000256" key="3">
    <source>
        <dbReference type="ARBA" id="ARBA00023136"/>
    </source>
</evidence>
<comment type="subcellular location">
    <subcellularLocation>
        <location evidence="1">Cell membrane</location>
    </subcellularLocation>
</comment>
<proteinExistence type="inferred from homology"/>
<comment type="similarity">
    <text evidence="5">Belongs to the methyl-accepting chemotaxis (MCP) protein family.</text>
</comment>
<feature type="transmembrane region" description="Helical" evidence="7">
    <location>
        <begin position="12"/>
        <end position="34"/>
    </location>
</feature>
<feature type="domain" description="HAMP" evidence="9">
    <location>
        <begin position="62"/>
        <end position="114"/>
    </location>
</feature>
<name>A0ABW5R7H6_9BACL</name>
<accession>A0ABW5R7H6</accession>
<dbReference type="EMBL" id="JBHUMM010000005">
    <property type="protein sequence ID" value="MFD2670716.1"/>
    <property type="molecule type" value="Genomic_DNA"/>
</dbReference>
<dbReference type="PANTHER" id="PTHR32089">
    <property type="entry name" value="METHYL-ACCEPTING CHEMOTAXIS PROTEIN MCPB"/>
    <property type="match status" value="1"/>
</dbReference>
<evidence type="ECO:0000256" key="7">
    <source>
        <dbReference type="SAM" id="Phobius"/>
    </source>
</evidence>
<keyword evidence="2" id="KW-1003">Cell membrane</keyword>
<feature type="transmembrane region" description="Helical" evidence="7">
    <location>
        <begin position="40"/>
        <end position="60"/>
    </location>
</feature>
<evidence type="ECO:0000313" key="10">
    <source>
        <dbReference type="EMBL" id="MFD2670716.1"/>
    </source>
</evidence>
<sequence>MEWMNRFSFKHKLLIGTYSIVGLFSIMMLIFILATSSSPLFGVILIVVLLGAIYPLVNMLESMLTDPIREMSRIALSISKGDFTQRVSTNSQDTLGELAESFNKMIDKLKDILNETTNLSKHVSDSSRDIFHKNTGMKDVIGQVTSATDELATGASEISEDVTNISVAIKDIEIKVTGYATSTKDMNTHSEQMMQLVEKGRGAVETQSEGVKRNVSASSNVSKAISELATQAKGITKITHTISEIAEQTNLLSLNASIEAARAGEHGKGFAVVAQEVRNLAEESTSSTREVFNLVKSIEAGIKQAIENISINEEVVHEQTRLIQETEKVFADIVHSVKFISDQIYSFSKESDTMLESAKRISASMENISAITQESAAGTEEVSASMKEQIAAVEAMVQQSEQMTTMVSKLQRTIDIFKF</sequence>
<dbReference type="PROSITE" id="PS50885">
    <property type="entry name" value="HAMP"/>
    <property type="match status" value="1"/>
</dbReference>
<protein>
    <submittedName>
        <fullName evidence="10">Methyl-accepting chemotaxis protein</fullName>
    </submittedName>
</protein>
<dbReference type="SUPFAM" id="SSF58104">
    <property type="entry name" value="Methyl-accepting chemotaxis protein (MCP) signaling domain"/>
    <property type="match status" value="1"/>
</dbReference>
<dbReference type="PRINTS" id="PR00260">
    <property type="entry name" value="CHEMTRNSDUCR"/>
</dbReference>
<evidence type="ECO:0000256" key="6">
    <source>
        <dbReference type="PROSITE-ProRule" id="PRU00284"/>
    </source>
</evidence>
<dbReference type="PANTHER" id="PTHR32089:SF112">
    <property type="entry name" value="LYSOZYME-LIKE PROTEIN-RELATED"/>
    <property type="match status" value="1"/>
</dbReference>
<evidence type="ECO:0000256" key="5">
    <source>
        <dbReference type="ARBA" id="ARBA00029447"/>
    </source>
</evidence>
<evidence type="ECO:0000256" key="1">
    <source>
        <dbReference type="ARBA" id="ARBA00004236"/>
    </source>
</evidence>
<keyword evidence="11" id="KW-1185">Reference proteome</keyword>
<reference evidence="11" key="1">
    <citation type="journal article" date="2019" name="Int. J. Syst. Evol. Microbiol.">
        <title>The Global Catalogue of Microorganisms (GCM) 10K type strain sequencing project: providing services to taxonomists for standard genome sequencing and annotation.</title>
        <authorList>
            <consortium name="The Broad Institute Genomics Platform"/>
            <consortium name="The Broad Institute Genome Sequencing Center for Infectious Disease"/>
            <person name="Wu L."/>
            <person name="Ma J."/>
        </authorList>
    </citation>
    <scope>NUCLEOTIDE SEQUENCE [LARGE SCALE GENOMIC DNA]</scope>
    <source>
        <strain evidence="11">KCTC 33676</strain>
    </source>
</reference>
<gene>
    <name evidence="10" type="ORF">ACFSUC_03715</name>
</gene>
<evidence type="ECO:0000259" key="9">
    <source>
        <dbReference type="PROSITE" id="PS50885"/>
    </source>
</evidence>
<dbReference type="SMART" id="SM00304">
    <property type="entry name" value="HAMP"/>
    <property type="match status" value="1"/>
</dbReference>
<dbReference type="PROSITE" id="PS50111">
    <property type="entry name" value="CHEMOTAXIS_TRANSDUC_2"/>
    <property type="match status" value="1"/>
</dbReference>
<evidence type="ECO:0000259" key="8">
    <source>
        <dbReference type="PROSITE" id="PS50111"/>
    </source>
</evidence>
<dbReference type="InterPro" id="IPR004089">
    <property type="entry name" value="MCPsignal_dom"/>
</dbReference>
<dbReference type="CDD" id="cd11386">
    <property type="entry name" value="MCP_signal"/>
    <property type="match status" value="1"/>
</dbReference>
<evidence type="ECO:0000256" key="4">
    <source>
        <dbReference type="ARBA" id="ARBA00023224"/>
    </source>
</evidence>
<dbReference type="InterPro" id="IPR003660">
    <property type="entry name" value="HAMP_dom"/>
</dbReference>
<dbReference type="InterPro" id="IPR004090">
    <property type="entry name" value="Chemotax_Me-accpt_rcpt"/>
</dbReference>
<evidence type="ECO:0000313" key="11">
    <source>
        <dbReference type="Proteomes" id="UP001597497"/>
    </source>
</evidence>
<keyword evidence="3 7" id="KW-0472">Membrane</keyword>
<dbReference type="RefSeq" id="WP_379928140.1">
    <property type="nucleotide sequence ID" value="NZ_JBHUMM010000005.1"/>
</dbReference>
<dbReference type="Pfam" id="PF00015">
    <property type="entry name" value="MCPsignal"/>
    <property type="match status" value="1"/>
</dbReference>
<keyword evidence="7" id="KW-0812">Transmembrane</keyword>
<dbReference type="Gene3D" id="6.10.340.10">
    <property type="match status" value="1"/>
</dbReference>
<dbReference type="Pfam" id="PF00672">
    <property type="entry name" value="HAMP"/>
    <property type="match status" value="1"/>
</dbReference>